<dbReference type="AlphaFoldDB" id="A0A7M2WZQ5"/>
<feature type="compositionally biased region" description="Basic and acidic residues" evidence="1">
    <location>
        <begin position="55"/>
        <end position="64"/>
    </location>
</feature>
<name>A0A7M2WZQ5_9BACT</name>
<feature type="region of interest" description="Disordered" evidence="1">
    <location>
        <begin position="119"/>
        <end position="138"/>
    </location>
</feature>
<accession>A0A7M2WZQ5</accession>
<evidence type="ECO:0000256" key="1">
    <source>
        <dbReference type="SAM" id="MobiDB-lite"/>
    </source>
</evidence>
<feature type="compositionally biased region" description="Basic and acidic residues" evidence="1">
    <location>
        <begin position="29"/>
        <end position="41"/>
    </location>
</feature>
<sequence>MTVPNHSYAAAKRFAATGPQRKRGGLKTYRAEEIAQRDARKSPVAFNQPQTSARDAGHDGRHEAIQNLNPNAGLGIGARKLKTESTSQGIEGEIGSSSLHRNDLGQLAPISALLVGGHLGLERPTRCESSTAVVERRR</sequence>
<evidence type="ECO:0000313" key="3">
    <source>
        <dbReference type="Proteomes" id="UP000593765"/>
    </source>
</evidence>
<keyword evidence="3" id="KW-1185">Reference proteome</keyword>
<feature type="region of interest" description="Disordered" evidence="1">
    <location>
        <begin position="1"/>
        <end position="102"/>
    </location>
</feature>
<dbReference type="KEGG" id="hbs:IPV69_06230"/>
<reference evidence="2 3" key="1">
    <citation type="submission" date="2020-10" db="EMBL/GenBank/DDBJ databases">
        <title>Wide distribution of Phycisphaera-like planctomycetes from WD2101 soil group in peatlands and genome analysis of the first cultivated representative.</title>
        <authorList>
            <person name="Dedysh S.N."/>
            <person name="Beletsky A.V."/>
            <person name="Ivanova A."/>
            <person name="Kulichevskaya I.S."/>
            <person name="Suzina N.E."/>
            <person name="Philippov D.A."/>
            <person name="Rakitin A.L."/>
            <person name="Mardanov A.V."/>
            <person name="Ravin N.V."/>
        </authorList>
    </citation>
    <scope>NUCLEOTIDE SEQUENCE [LARGE SCALE GENOMIC DNA]</scope>
    <source>
        <strain evidence="2 3">M1803</strain>
    </source>
</reference>
<evidence type="ECO:0000313" key="2">
    <source>
        <dbReference type="EMBL" id="QOV90955.1"/>
    </source>
</evidence>
<dbReference type="EMBL" id="CP063458">
    <property type="protein sequence ID" value="QOV90955.1"/>
    <property type="molecule type" value="Genomic_DNA"/>
</dbReference>
<feature type="compositionally biased region" description="Low complexity" evidence="1">
    <location>
        <begin position="84"/>
        <end position="98"/>
    </location>
</feature>
<protein>
    <submittedName>
        <fullName evidence="2">Uncharacterized protein</fullName>
    </submittedName>
</protein>
<proteinExistence type="predicted"/>
<gene>
    <name evidence="2" type="ORF">IPV69_06230</name>
</gene>
<dbReference type="RefSeq" id="WP_206294061.1">
    <property type="nucleotide sequence ID" value="NZ_CP063458.1"/>
</dbReference>
<organism evidence="2 3">
    <name type="scientific">Humisphaera borealis</name>
    <dbReference type="NCBI Taxonomy" id="2807512"/>
    <lineage>
        <taxon>Bacteria</taxon>
        <taxon>Pseudomonadati</taxon>
        <taxon>Planctomycetota</taxon>
        <taxon>Phycisphaerae</taxon>
        <taxon>Tepidisphaerales</taxon>
        <taxon>Tepidisphaeraceae</taxon>
        <taxon>Humisphaera</taxon>
    </lineage>
</organism>
<dbReference type="Proteomes" id="UP000593765">
    <property type="component" value="Chromosome"/>
</dbReference>